<evidence type="ECO:0000313" key="9">
    <source>
        <dbReference type="Proteomes" id="UP000016662"/>
    </source>
</evidence>
<dbReference type="PANTHER" id="PTHR36838">
    <property type="entry name" value="AUXIN EFFLUX CARRIER FAMILY PROTEIN"/>
    <property type="match status" value="1"/>
</dbReference>
<feature type="transmembrane region" description="Helical" evidence="7">
    <location>
        <begin position="234"/>
        <end position="260"/>
    </location>
</feature>
<dbReference type="InterPro" id="IPR004776">
    <property type="entry name" value="Mem_transp_PIN-like"/>
</dbReference>
<keyword evidence="5 7" id="KW-1133">Transmembrane helix</keyword>
<accession>U2LMQ6</accession>
<gene>
    <name evidence="8" type="ORF">RUMCAL_02751</name>
</gene>
<evidence type="ECO:0000256" key="3">
    <source>
        <dbReference type="ARBA" id="ARBA00022475"/>
    </source>
</evidence>
<dbReference type="STRING" id="411473.RUMCAL_02751"/>
<feature type="transmembrane region" description="Helical" evidence="7">
    <location>
        <begin position="176"/>
        <end position="196"/>
    </location>
</feature>
<evidence type="ECO:0000256" key="2">
    <source>
        <dbReference type="ARBA" id="ARBA00022448"/>
    </source>
</evidence>
<dbReference type="GO" id="GO:0016020">
    <property type="term" value="C:membrane"/>
    <property type="evidence" value="ECO:0007669"/>
    <property type="project" value="UniProtKB-SubCell"/>
</dbReference>
<keyword evidence="6 7" id="KW-0472">Membrane</keyword>
<name>U2LMQ6_9FIRM</name>
<dbReference type="PATRIC" id="fig|411473.3.peg.2309"/>
<feature type="transmembrane region" description="Helical" evidence="7">
    <location>
        <begin position="297"/>
        <end position="316"/>
    </location>
</feature>
<dbReference type="AlphaFoldDB" id="U2LMQ6"/>
<sequence>MKPVQTTLQNLSFSLNATIPIFLMMVFGGLMKKVGLLDDHTTAKLNQFVFKALLPVLLFMDLSKADFQTVWDGKFVLFCFFATLLSIGIAFLLSLPRKDWAERGEIIQASYRSSAAILGIAFVNNIYGHATMAALMIVGTVPLYNIAAVIILSLTAPHDDDSPNAKKLLLRTLKDVVTNPIILGIAVGMLWSVLHIPQPTILQKSVSYLGNMATPLALIALGASFRLENAKGKLGLTLGISAAKLFLFCALFLPAAIWLGFRTEKLIAILVMLGSATTCSCFVMAKNMKHDGTITACAVMMTTLLSAFSLTMWLFVMKSLGYI</sequence>
<evidence type="ECO:0000256" key="4">
    <source>
        <dbReference type="ARBA" id="ARBA00022692"/>
    </source>
</evidence>
<dbReference type="EMBL" id="AWVF01000345">
    <property type="protein sequence ID" value="ERJ90779.1"/>
    <property type="molecule type" value="Genomic_DNA"/>
</dbReference>
<feature type="transmembrane region" description="Helical" evidence="7">
    <location>
        <begin position="208"/>
        <end position="227"/>
    </location>
</feature>
<feature type="transmembrane region" description="Helical" evidence="7">
    <location>
        <begin position="12"/>
        <end position="31"/>
    </location>
</feature>
<comment type="caution">
    <text evidence="8">The sequence shown here is derived from an EMBL/GenBank/DDBJ whole genome shotgun (WGS) entry which is preliminary data.</text>
</comment>
<keyword evidence="9" id="KW-1185">Reference proteome</keyword>
<feature type="transmembrane region" description="Helical" evidence="7">
    <location>
        <begin position="266"/>
        <end position="285"/>
    </location>
</feature>
<protein>
    <submittedName>
        <fullName evidence="8">Transporter, auxin efflux carrier family protein</fullName>
    </submittedName>
</protein>
<reference evidence="8 9" key="1">
    <citation type="submission" date="2013-07" db="EMBL/GenBank/DDBJ databases">
        <authorList>
            <person name="Weinstock G."/>
            <person name="Sodergren E."/>
            <person name="Wylie T."/>
            <person name="Fulton L."/>
            <person name="Fulton R."/>
            <person name="Fronick C."/>
            <person name="O'Laughlin M."/>
            <person name="Godfrey J."/>
            <person name="Miner T."/>
            <person name="Herter B."/>
            <person name="Appelbaum E."/>
            <person name="Cordes M."/>
            <person name="Lek S."/>
            <person name="Wollam A."/>
            <person name="Pepin K.H."/>
            <person name="Palsikar V.B."/>
            <person name="Mitreva M."/>
            <person name="Wilson R.K."/>
        </authorList>
    </citation>
    <scope>NUCLEOTIDE SEQUENCE [LARGE SCALE GENOMIC DNA]</scope>
    <source>
        <strain evidence="8 9">ATCC 27760</strain>
    </source>
</reference>
<dbReference type="GO" id="GO:0055085">
    <property type="term" value="P:transmembrane transport"/>
    <property type="evidence" value="ECO:0007669"/>
    <property type="project" value="InterPro"/>
</dbReference>
<evidence type="ECO:0000256" key="6">
    <source>
        <dbReference type="ARBA" id="ARBA00023136"/>
    </source>
</evidence>
<comment type="subcellular location">
    <subcellularLocation>
        <location evidence="1">Membrane</location>
        <topology evidence="1">Multi-pass membrane protein</topology>
    </subcellularLocation>
</comment>
<feature type="transmembrane region" description="Helical" evidence="7">
    <location>
        <begin position="75"/>
        <end position="97"/>
    </location>
</feature>
<dbReference type="HOGENOM" id="CLU_056175_3_0_9"/>
<evidence type="ECO:0000256" key="5">
    <source>
        <dbReference type="ARBA" id="ARBA00022989"/>
    </source>
</evidence>
<dbReference type="Proteomes" id="UP000016662">
    <property type="component" value="Unassembled WGS sequence"/>
</dbReference>
<keyword evidence="4 7" id="KW-0812">Transmembrane</keyword>
<organism evidence="8 9">
    <name type="scientific">Ruminococcus callidus ATCC 27760</name>
    <dbReference type="NCBI Taxonomy" id="411473"/>
    <lineage>
        <taxon>Bacteria</taxon>
        <taxon>Bacillati</taxon>
        <taxon>Bacillota</taxon>
        <taxon>Clostridia</taxon>
        <taxon>Eubacteriales</taxon>
        <taxon>Oscillospiraceae</taxon>
        <taxon>Ruminococcus</taxon>
    </lineage>
</organism>
<evidence type="ECO:0000313" key="8">
    <source>
        <dbReference type="EMBL" id="ERJ90779.1"/>
    </source>
</evidence>
<feature type="transmembrane region" description="Helical" evidence="7">
    <location>
        <begin position="109"/>
        <end position="127"/>
    </location>
</feature>
<evidence type="ECO:0000256" key="1">
    <source>
        <dbReference type="ARBA" id="ARBA00004141"/>
    </source>
</evidence>
<proteinExistence type="predicted"/>
<dbReference type="eggNOG" id="COG0679">
    <property type="taxonomic scope" value="Bacteria"/>
</dbReference>
<evidence type="ECO:0000256" key="7">
    <source>
        <dbReference type="SAM" id="Phobius"/>
    </source>
</evidence>
<dbReference type="PANTHER" id="PTHR36838:SF4">
    <property type="entry name" value="AUXIN EFFLUX CARRIER FAMILY PROTEIN"/>
    <property type="match status" value="1"/>
</dbReference>
<keyword evidence="3" id="KW-1003">Cell membrane</keyword>
<feature type="transmembrane region" description="Helical" evidence="7">
    <location>
        <begin position="133"/>
        <end position="155"/>
    </location>
</feature>
<keyword evidence="2" id="KW-0813">Transport</keyword>
<dbReference type="Pfam" id="PF03547">
    <property type="entry name" value="Mem_trans"/>
    <property type="match status" value="1"/>
</dbReference>